<feature type="non-terminal residue" evidence="1">
    <location>
        <position position="161"/>
    </location>
</feature>
<reference evidence="1" key="1">
    <citation type="journal article" date="2015" name="Nature">
        <title>Complex archaea that bridge the gap between prokaryotes and eukaryotes.</title>
        <authorList>
            <person name="Spang A."/>
            <person name="Saw J.H."/>
            <person name="Jorgensen S.L."/>
            <person name="Zaremba-Niedzwiedzka K."/>
            <person name="Martijn J."/>
            <person name="Lind A.E."/>
            <person name="van Eijk R."/>
            <person name="Schleper C."/>
            <person name="Guy L."/>
            <person name="Ettema T.J."/>
        </authorList>
    </citation>
    <scope>NUCLEOTIDE SEQUENCE</scope>
</reference>
<gene>
    <name evidence="1" type="ORF">LCGC14_3086640</name>
</gene>
<comment type="caution">
    <text evidence="1">The sequence shown here is derived from an EMBL/GenBank/DDBJ whole genome shotgun (WGS) entry which is preliminary data.</text>
</comment>
<name>A0A0F8Z292_9ZZZZ</name>
<dbReference type="EMBL" id="LAZR01066092">
    <property type="protein sequence ID" value="KKK54251.1"/>
    <property type="molecule type" value="Genomic_DNA"/>
</dbReference>
<protein>
    <submittedName>
        <fullName evidence="1">Uncharacterized protein</fullName>
    </submittedName>
</protein>
<proteinExistence type="predicted"/>
<dbReference type="AlphaFoldDB" id="A0A0F8Z292"/>
<evidence type="ECO:0000313" key="1">
    <source>
        <dbReference type="EMBL" id="KKK54251.1"/>
    </source>
</evidence>
<sequence>MALNSNALVSVADLVGYIGDAQENVELFSIYHASDGGAVLSATAEVTNANTLVLISTTTTETIDLSTEASLTSLETTVEALTTPHDWVMTVQPGKGLVDPDGALEVKAIASALLAPAAQFVAEKVKSDMLLNAGIANIGAPNAAPATGEIPPKKYSHFDDW</sequence>
<organism evidence="1">
    <name type="scientific">marine sediment metagenome</name>
    <dbReference type="NCBI Taxonomy" id="412755"/>
    <lineage>
        <taxon>unclassified sequences</taxon>
        <taxon>metagenomes</taxon>
        <taxon>ecological metagenomes</taxon>
    </lineage>
</organism>
<accession>A0A0F8Z292</accession>